<evidence type="ECO:0000256" key="1">
    <source>
        <dbReference type="SAM" id="MobiDB-lite"/>
    </source>
</evidence>
<evidence type="ECO:0000313" key="2">
    <source>
        <dbReference type="EMBL" id="KAJ8367838.1"/>
    </source>
</evidence>
<feature type="compositionally biased region" description="Basic and acidic residues" evidence="1">
    <location>
        <begin position="42"/>
        <end position="51"/>
    </location>
</feature>
<evidence type="ECO:0000313" key="3">
    <source>
        <dbReference type="Proteomes" id="UP001152622"/>
    </source>
</evidence>
<accession>A0A9Q1FU78</accession>
<dbReference type="AlphaFoldDB" id="A0A9Q1FU78"/>
<dbReference type="Proteomes" id="UP001152622">
    <property type="component" value="Chromosome 3"/>
</dbReference>
<protein>
    <submittedName>
        <fullName evidence="2">Uncharacterized protein</fullName>
    </submittedName>
</protein>
<reference evidence="2" key="1">
    <citation type="journal article" date="2023" name="Science">
        <title>Genome structures resolve the early diversification of teleost fishes.</title>
        <authorList>
            <person name="Parey E."/>
            <person name="Louis A."/>
            <person name="Montfort J."/>
            <person name="Bouchez O."/>
            <person name="Roques C."/>
            <person name="Iampietro C."/>
            <person name="Lluch J."/>
            <person name="Castinel A."/>
            <person name="Donnadieu C."/>
            <person name="Desvignes T."/>
            <person name="Floi Bucao C."/>
            <person name="Jouanno E."/>
            <person name="Wen M."/>
            <person name="Mejri S."/>
            <person name="Dirks R."/>
            <person name="Jansen H."/>
            <person name="Henkel C."/>
            <person name="Chen W.J."/>
            <person name="Zahm M."/>
            <person name="Cabau C."/>
            <person name="Klopp C."/>
            <person name="Thompson A.W."/>
            <person name="Robinson-Rechavi M."/>
            <person name="Braasch I."/>
            <person name="Lecointre G."/>
            <person name="Bobe J."/>
            <person name="Postlethwait J.H."/>
            <person name="Berthelot C."/>
            <person name="Roest Crollius H."/>
            <person name="Guiguen Y."/>
        </authorList>
    </citation>
    <scope>NUCLEOTIDE SEQUENCE</scope>
    <source>
        <strain evidence="2">WJC10195</strain>
    </source>
</reference>
<gene>
    <name evidence="2" type="ORF">SKAU_G00078660</name>
</gene>
<name>A0A9Q1FU78_SYNKA</name>
<proteinExistence type="predicted"/>
<keyword evidence="3" id="KW-1185">Reference proteome</keyword>
<feature type="region of interest" description="Disordered" evidence="1">
    <location>
        <begin position="19"/>
        <end position="70"/>
    </location>
</feature>
<dbReference type="EMBL" id="JAINUF010000003">
    <property type="protein sequence ID" value="KAJ8367838.1"/>
    <property type="molecule type" value="Genomic_DNA"/>
</dbReference>
<organism evidence="2 3">
    <name type="scientific">Synaphobranchus kaupii</name>
    <name type="common">Kaup's arrowtooth eel</name>
    <dbReference type="NCBI Taxonomy" id="118154"/>
    <lineage>
        <taxon>Eukaryota</taxon>
        <taxon>Metazoa</taxon>
        <taxon>Chordata</taxon>
        <taxon>Craniata</taxon>
        <taxon>Vertebrata</taxon>
        <taxon>Euteleostomi</taxon>
        <taxon>Actinopterygii</taxon>
        <taxon>Neopterygii</taxon>
        <taxon>Teleostei</taxon>
        <taxon>Anguilliformes</taxon>
        <taxon>Synaphobranchidae</taxon>
        <taxon>Synaphobranchus</taxon>
    </lineage>
</organism>
<sequence length="70" mass="7656">MTGPRLCHTVVILTRGPEYTSTPISNRKYRAASVRTPSGSADSRRERDLKHFSSWSTNPKGIGNPSPLGT</sequence>
<comment type="caution">
    <text evidence="2">The sequence shown here is derived from an EMBL/GenBank/DDBJ whole genome shotgun (WGS) entry which is preliminary data.</text>
</comment>